<organism evidence="1">
    <name type="scientific">marine metagenome</name>
    <dbReference type="NCBI Taxonomy" id="408172"/>
    <lineage>
        <taxon>unclassified sequences</taxon>
        <taxon>metagenomes</taxon>
        <taxon>ecological metagenomes</taxon>
    </lineage>
</organism>
<sequence>MQNRMFFEPEGYLGIDVDAERLAYKEKCFPGVRMVCA</sequence>
<gene>
    <name evidence="1" type="ORF">METZ01_LOCUS281219</name>
</gene>
<evidence type="ECO:0000313" key="1">
    <source>
        <dbReference type="EMBL" id="SVC28365.1"/>
    </source>
</evidence>
<reference evidence="1" key="1">
    <citation type="submission" date="2018-05" db="EMBL/GenBank/DDBJ databases">
        <authorList>
            <person name="Lanie J.A."/>
            <person name="Ng W.-L."/>
            <person name="Kazmierczak K.M."/>
            <person name="Andrzejewski T.M."/>
            <person name="Davidsen T.M."/>
            <person name="Wayne K.J."/>
            <person name="Tettelin H."/>
            <person name="Glass J.I."/>
            <person name="Rusch D."/>
            <person name="Podicherti R."/>
            <person name="Tsui H.-C.T."/>
            <person name="Winkler M.E."/>
        </authorList>
    </citation>
    <scope>NUCLEOTIDE SEQUENCE</scope>
</reference>
<protein>
    <submittedName>
        <fullName evidence="1">Uncharacterized protein</fullName>
    </submittedName>
</protein>
<name>A0A382KXW0_9ZZZZ</name>
<dbReference type="AlphaFoldDB" id="A0A382KXW0"/>
<feature type="non-terminal residue" evidence="1">
    <location>
        <position position="37"/>
    </location>
</feature>
<dbReference type="EMBL" id="UINC01083045">
    <property type="protein sequence ID" value="SVC28365.1"/>
    <property type="molecule type" value="Genomic_DNA"/>
</dbReference>
<proteinExistence type="predicted"/>
<accession>A0A382KXW0</accession>